<protein>
    <submittedName>
        <fullName evidence="1">MmcQ/YjbR family DNA-binding protein</fullName>
    </submittedName>
</protein>
<keyword evidence="2" id="KW-1185">Reference proteome</keyword>
<dbReference type="GO" id="GO:0003677">
    <property type="term" value="F:DNA binding"/>
    <property type="evidence" value="ECO:0007669"/>
    <property type="project" value="UniProtKB-KW"/>
</dbReference>
<dbReference type="InterPro" id="IPR058532">
    <property type="entry name" value="YjbR/MT2646/Rv2570-like"/>
</dbReference>
<gene>
    <name evidence="1" type="ORF">GR170_23825</name>
</gene>
<dbReference type="EMBL" id="WUMU01000037">
    <property type="protein sequence ID" value="MXN20868.1"/>
    <property type="molecule type" value="Genomic_DNA"/>
</dbReference>
<dbReference type="InterPro" id="IPR038056">
    <property type="entry name" value="YjbR-like_sf"/>
</dbReference>
<dbReference type="Gene3D" id="3.90.1150.30">
    <property type="match status" value="1"/>
</dbReference>
<name>A0A6L7GBF9_9RHOB</name>
<dbReference type="SUPFAM" id="SSF142906">
    <property type="entry name" value="YjbR-like"/>
    <property type="match status" value="1"/>
</dbReference>
<dbReference type="Proteomes" id="UP000477911">
    <property type="component" value="Unassembled WGS sequence"/>
</dbReference>
<proteinExistence type="predicted"/>
<evidence type="ECO:0000313" key="2">
    <source>
        <dbReference type="Proteomes" id="UP000477911"/>
    </source>
</evidence>
<sequence>MSRAFVTSICQPLPGAAVSDPWGGGHAVWKVGGKIFASIGAQDRGVSVKCSDTAFARLLIEDGTAERAPYLHASWVLLPWGCDEGLMRDRVLLSYDLIRAGLPKKVQAMLAPRPD</sequence>
<accession>A0A6L7GBF9</accession>
<keyword evidence="1" id="KW-0238">DNA-binding</keyword>
<reference evidence="1 2" key="1">
    <citation type="submission" date="2019-12" db="EMBL/GenBank/DDBJ databases">
        <authorList>
            <person name="Li M."/>
        </authorList>
    </citation>
    <scope>NUCLEOTIDE SEQUENCE [LARGE SCALE GENOMIC DNA]</scope>
    <source>
        <strain evidence="1 2">GBMRC 2024</strain>
    </source>
</reference>
<organism evidence="1 2">
    <name type="scientific">Pseudooceanicola albus</name>
    <dbReference type="NCBI Taxonomy" id="2692189"/>
    <lineage>
        <taxon>Bacteria</taxon>
        <taxon>Pseudomonadati</taxon>
        <taxon>Pseudomonadota</taxon>
        <taxon>Alphaproteobacteria</taxon>
        <taxon>Rhodobacterales</taxon>
        <taxon>Paracoccaceae</taxon>
        <taxon>Pseudooceanicola</taxon>
    </lineage>
</organism>
<comment type="caution">
    <text evidence="1">The sequence shown here is derived from an EMBL/GenBank/DDBJ whole genome shotgun (WGS) entry which is preliminary data.</text>
</comment>
<dbReference type="AlphaFoldDB" id="A0A6L7GBF9"/>
<evidence type="ECO:0000313" key="1">
    <source>
        <dbReference type="EMBL" id="MXN20868.1"/>
    </source>
</evidence>
<dbReference type="Pfam" id="PF04237">
    <property type="entry name" value="YjbR"/>
    <property type="match status" value="1"/>
</dbReference>
<dbReference type="RefSeq" id="WP_160896988.1">
    <property type="nucleotide sequence ID" value="NZ_WUMU01000037.1"/>
</dbReference>